<dbReference type="InterPro" id="IPR017941">
    <property type="entry name" value="Rieske_2Fe-2S"/>
</dbReference>
<dbReference type="InterPro" id="IPR007301">
    <property type="entry name" value="DoxD"/>
</dbReference>
<keyword evidence="6" id="KW-0472">Membrane</keyword>
<keyword evidence="2" id="KW-0479">Metal-binding</keyword>
<dbReference type="EMBL" id="CAEZZX010000054">
    <property type="protein sequence ID" value="CAB4775365.1"/>
    <property type="molecule type" value="Genomic_DNA"/>
</dbReference>
<dbReference type="PANTHER" id="PTHR39157">
    <property type="entry name" value="INTEGRAL MEMBRANE PROTEIN-RELATED"/>
    <property type="match status" value="1"/>
</dbReference>
<feature type="transmembrane region" description="Helical" evidence="6">
    <location>
        <begin position="111"/>
        <end position="131"/>
    </location>
</feature>
<sequence length="306" mass="31375">MRGWLGGNFVYAGWQKLSDPGFLKSGTSSYIGLQLSNFAKGSPIAPFLHAAGHAPVLAGIGTAVGEIAIGLATLAGILPELAALLGLGLSLTLWLSATWHVHPYFLRSDSIYTITWLAYLVSFPMVLALFSKRPTTTTKERNKKPAASTLQEALTDRRQILGGGVIIAISLVLGGIAASVGKSPAPASARKRVAKKASGGTHPKGTVVASLADVQSQGTAGFQDANGSPAVVVSLGGGAVAAFSRVCTHAGCSMDFDPSSKQLICPCHGATYDPAHGAQVTGGPSPSPLSAIKVSIDKTTGEIYQV</sequence>
<keyword evidence="4" id="KW-0411">Iron-sulfur</keyword>
<dbReference type="PRINTS" id="PR00162">
    <property type="entry name" value="RIESKE"/>
</dbReference>
<name>A0A6J6VWC7_9ZZZZ</name>
<dbReference type="AlphaFoldDB" id="A0A6J6VWC7"/>
<dbReference type="PANTHER" id="PTHR39157:SF1">
    <property type="entry name" value="DOXX FAMILY PROTEIN"/>
    <property type="match status" value="1"/>
</dbReference>
<dbReference type="PROSITE" id="PS51296">
    <property type="entry name" value="RIESKE"/>
    <property type="match status" value="1"/>
</dbReference>
<feature type="transmembrane region" description="Helical" evidence="6">
    <location>
        <begin position="81"/>
        <end position="99"/>
    </location>
</feature>
<organism evidence="8">
    <name type="scientific">freshwater metagenome</name>
    <dbReference type="NCBI Taxonomy" id="449393"/>
    <lineage>
        <taxon>unclassified sequences</taxon>
        <taxon>metagenomes</taxon>
        <taxon>ecological metagenomes</taxon>
    </lineage>
</organism>
<evidence type="ECO:0000259" key="7">
    <source>
        <dbReference type="PROSITE" id="PS51296"/>
    </source>
</evidence>
<feature type="transmembrane region" description="Helical" evidence="6">
    <location>
        <begin position="160"/>
        <end position="181"/>
    </location>
</feature>
<proteinExistence type="predicted"/>
<evidence type="ECO:0000256" key="1">
    <source>
        <dbReference type="ARBA" id="ARBA00022714"/>
    </source>
</evidence>
<dbReference type="GO" id="GO:0016020">
    <property type="term" value="C:membrane"/>
    <property type="evidence" value="ECO:0007669"/>
    <property type="project" value="InterPro"/>
</dbReference>
<evidence type="ECO:0000256" key="4">
    <source>
        <dbReference type="ARBA" id="ARBA00023014"/>
    </source>
</evidence>
<keyword evidence="6" id="KW-0812">Transmembrane</keyword>
<dbReference type="Gene3D" id="2.102.10.10">
    <property type="entry name" value="Rieske [2Fe-2S] iron-sulphur domain"/>
    <property type="match status" value="1"/>
</dbReference>
<keyword evidence="3" id="KW-0408">Iron</keyword>
<dbReference type="GO" id="GO:0046872">
    <property type="term" value="F:metal ion binding"/>
    <property type="evidence" value="ECO:0007669"/>
    <property type="project" value="UniProtKB-KW"/>
</dbReference>
<evidence type="ECO:0000256" key="3">
    <source>
        <dbReference type="ARBA" id="ARBA00023004"/>
    </source>
</evidence>
<reference evidence="8" key="1">
    <citation type="submission" date="2020-05" db="EMBL/GenBank/DDBJ databases">
        <authorList>
            <person name="Chiriac C."/>
            <person name="Salcher M."/>
            <person name="Ghai R."/>
            <person name="Kavagutti S V."/>
        </authorList>
    </citation>
    <scope>NUCLEOTIDE SEQUENCE</scope>
</reference>
<feature type="transmembrane region" description="Helical" evidence="6">
    <location>
        <begin position="56"/>
        <end position="74"/>
    </location>
</feature>
<evidence type="ECO:0000313" key="8">
    <source>
        <dbReference type="EMBL" id="CAB4775365.1"/>
    </source>
</evidence>
<dbReference type="GO" id="GO:0051537">
    <property type="term" value="F:2 iron, 2 sulfur cluster binding"/>
    <property type="evidence" value="ECO:0007669"/>
    <property type="project" value="UniProtKB-KW"/>
</dbReference>
<keyword evidence="6" id="KW-1133">Transmembrane helix</keyword>
<dbReference type="InterPro" id="IPR005805">
    <property type="entry name" value="Rieske_Fe-S_prot_C"/>
</dbReference>
<dbReference type="Pfam" id="PF04173">
    <property type="entry name" value="DoxD"/>
    <property type="match status" value="1"/>
</dbReference>
<dbReference type="Pfam" id="PF00355">
    <property type="entry name" value="Rieske"/>
    <property type="match status" value="1"/>
</dbReference>
<evidence type="ECO:0000256" key="2">
    <source>
        <dbReference type="ARBA" id="ARBA00022723"/>
    </source>
</evidence>
<dbReference type="SUPFAM" id="SSF50022">
    <property type="entry name" value="ISP domain"/>
    <property type="match status" value="1"/>
</dbReference>
<gene>
    <name evidence="8" type="ORF">UFOPK2938_00379</name>
</gene>
<keyword evidence="5" id="KW-1015">Disulfide bond</keyword>
<accession>A0A6J6VWC7</accession>
<evidence type="ECO:0000256" key="5">
    <source>
        <dbReference type="ARBA" id="ARBA00023157"/>
    </source>
</evidence>
<feature type="domain" description="Rieske" evidence="7">
    <location>
        <begin position="206"/>
        <end position="303"/>
    </location>
</feature>
<protein>
    <submittedName>
        <fullName evidence="8">Unannotated protein</fullName>
    </submittedName>
</protein>
<keyword evidence="1" id="KW-0001">2Fe-2S</keyword>
<evidence type="ECO:0000256" key="6">
    <source>
        <dbReference type="SAM" id="Phobius"/>
    </source>
</evidence>
<dbReference type="InterPro" id="IPR036922">
    <property type="entry name" value="Rieske_2Fe-2S_sf"/>
</dbReference>